<name>A0A4Q2DCT8_9AGAR</name>
<organism evidence="1 2">
    <name type="scientific">Candolleomyces aberdarensis</name>
    <dbReference type="NCBI Taxonomy" id="2316362"/>
    <lineage>
        <taxon>Eukaryota</taxon>
        <taxon>Fungi</taxon>
        <taxon>Dikarya</taxon>
        <taxon>Basidiomycota</taxon>
        <taxon>Agaricomycotina</taxon>
        <taxon>Agaricomycetes</taxon>
        <taxon>Agaricomycetidae</taxon>
        <taxon>Agaricales</taxon>
        <taxon>Agaricineae</taxon>
        <taxon>Psathyrellaceae</taxon>
        <taxon>Candolleomyces</taxon>
    </lineage>
</organism>
<keyword evidence="2" id="KW-1185">Reference proteome</keyword>
<gene>
    <name evidence="1" type="ORF">EST38_g9219</name>
</gene>
<dbReference type="AlphaFoldDB" id="A0A4Q2DCT8"/>
<dbReference type="Gene3D" id="3.60.130.30">
    <property type="match status" value="1"/>
</dbReference>
<protein>
    <submittedName>
        <fullName evidence="1">Uncharacterized protein</fullName>
    </submittedName>
</protein>
<dbReference type="STRING" id="2316362.A0A4Q2DCT8"/>
<sequence>MSTENREEPIKKFNLHGFKSSGNYIAQEDKTAALPANLDNINFARLKITDTLEQWVKIQEEDPVVGTGGKSWENSTALSKKEILQFVYTSILSKYAMDKDQSDALDKPTTTVHSPPSKEKRVSQGADLLLFIQAGNSEEQLDVATKLVAATKPSEWPSRAIANQILVLREILFDGADKPDYDPETGRMFFDEREVESFLLLIQSACRKTVGTELETFLKRFCVGRHFSNSSVLKAVEDREFQTASELLAFVRPNDKNTCSLILEALGTYSMPTEGIEQAIVQILTTSCLLFFENVRSEVSRRINARKIPLPFSVKRTQVAAIPPDTELQQGNNDNVRHSITVKVKQEAQEPAFDTSESLAMQVDEQSALAPNLNSNSALVFSPIHASASTANARVPVVPQQSPPANAENAQANIIAPDFMPQGSASAPIGAIAAASFTLPIRSVSAFLGGEKSYQPQLLNIGNGPTKFKWWNIAASLPVDAADQFQLTQRPAVGDILSIYDTQSTTASVSTYTDKGWVDVSQAFFHNTGETQFQAASGPKRILTWRSEDFRIPTWVLETSSGHSELVTADRALHRSHGNVSLLKIKPRVLKGDPPCAKPSMAVTRLSHDHASLPHSGPGFIGMKSKSEKVPPLDELLKSGYRLIEYQSNPHIFIDHEDRVVMAHLPIPEELVEAGLNEAFVHDMDGAQIPYPLGYLTAEDKRCIPVMFCGKCTTYTELILKEPRNLNHTVSNAAVLAELERSKAIQCVATWQNNSYKMWMPRLAEKSEETLDLLLKWKPSLERTFFDIVFGSTTYNFGPQVVCDFHYDHLNWAPGICAVTAGGNYDYKKGGHLVLKESKLVIEFPPCTTMLLPSAAVKHGNSPIQPGESRVSMTQYTAGGLVRWVEYGFKTSEEYLKSTSLSADGTARWAEYMKLYSNYSDFPNLPDVP</sequence>
<evidence type="ECO:0000313" key="2">
    <source>
        <dbReference type="Proteomes" id="UP000290288"/>
    </source>
</evidence>
<accession>A0A4Q2DCT8</accession>
<evidence type="ECO:0000313" key="1">
    <source>
        <dbReference type="EMBL" id="RXW16636.1"/>
    </source>
</evidence>
<dbReference type="OrthoDB" id="3245313at2759"/>
<comment type="caution">
    <text evidence="1">The sequence shown here is derived from an EMBL/GenBank/DDBJ whole genome shotgun (WGS) entry which is preliminary data.</text>
</comment>
<dbReference type="EMBL" id="SDEE01000417">
    <property type="protein sequence ID" value="RXW16636.1"/>
    <property type="molecule type" value="Genomic_DNA"/>
</dbReference>
<dbReference type="Proteomes" id="UP000290288">
    <property type="component" value="Unassembled WGS sequence"/>
</dbReference>
<proteinExistence type="predicted"/>
<reference evidence="1 2" key="1">
    <citation type="submission" date="2019-01" db="EMBL/GenBank/DDBJ databases">
        <title>Draft genome sequence of Psathyrella aberdarensis IHI B618.</title>
        <authorList>
            <person name="Buettner E."/>
            <person name="Kellner H."/>
        </authorList>
    </citation>
    <scope>NUCLEOTIDE SEQUENCE [LARGE SCALE GENOMIC DNA]</scope>
    <source>
        <strain evidence="1 2">IHI B618</strain>
    </source>
</reference>